<sequence length="495" mass="55830">MADRTIQTAIEHYLKTHQLSITQFAERSGLNSGTVSNILKGHRFLSVGQMDRITAAMGLPEGYFYDQYGKACMETAPDWRRYSPFLRRSAELGKTEGMVLVVRSMLENPSYGPLLFELAEQFLGEGRMEAASILYQNVAESEKYQHSERLALCEYRLFQIARFSLEDKDTLLRSATRFEGFLERLDEADQVEALLDLADTYAFLRKWERVEQLAEELERKTSAESPLLHKRGKKAPEQLAQPAGFDQGDPFRPQLSYILHSYRLRAIVFEKRGEYDRALHYLSLCRDTSRVQASAGGMQGSLKPFEDWVEAETLACRMLAGEPEALQAYADRNLLSEGADKPGAVFRMVQAANEHGYDLDVILERCQPIIDGIAAPLGEIPAADGGVLSGLQRHLADSPKFVSSPFAREWGVHFFGELAVYELKKQRFAPAMAHLLRSLAWGIAARNNAGIIRCAALFEQYREHAGPQDLAMFRELIEVLHEQTENKRRTPADGA</sequence>
<evidence type="ECO:0000313" key="3">
    <source>
        <dbReference type="Proteomes" id="UP000092573"/>
    </source>
</evidence>
<protein>
    <recommendedName>
        <fullName evidence="1">HTH cro/C1-type domain-containing protein</fullName>
    </recommendedName>
</protein>
<dbReference type="EMBL" id="CP014167">
    <property type="protein sequence ID" value="ANS76164.1"/>
    <property type="molecule type" value="Genomic_DNA"/>
</dbReference>
<dbReference type="CDD" id="cd00093">
    <property type="entry name" value="HTH_XRE"/>
    <property type="match status" value="1"/>
</dbReference>
<dbReference type="OrthoDB" id="2512975at2"/>
<accession>A0A1B1N418</accession>
<dbReference type="SUPFAM" id="SSF47413">
    <property type="entry name" value="lambda repressor-like DNA-binding domains"/>
    <property type="match status" value="1"/>
</dbReference>
<name>A0A1B1N418_9BACL</name>
<dbReference type="PROSITE" id="PS50943">
    <property type="entry name" value="HTH_CROC1"/>
    <property type="match status" value="1"/>
</dbReference>
<feature type="domain" description="HTH cro/C1-type" evidence="1">
    <location>
        <begin position="10"/>
        <end position="64"/>
    </location>
</feature>
<dbReference type="Gene3D" id="1.10.260.40">
    <property type="entry name" value="lambda repressor-like DNA-binding domains"/>
    <property type="match status" value="1"/>
</dbReference>
<dbReference type="RefSeq" id="WP_068698550.1">
    <property type="nucleotide sequence ID" value="NZ_CP014167.1"/>
</dbReference>
<gene>
    <name evidence="2" type="ORF">AWM70_17545</name>
</gene>
<dbReference type="Proteomes" id="UP000092573">
    <property type="component" value="Chromosome"/>
</dbReference>
<dbReference type="SMART" id="SM00530">
    <property type="entry name" value="HTH_XRE"/>
    <property type="match status" value="1"/>
</dbReference>
<dbReference type="InterPro" id="IPR001387">
    <property type="entry name" value="Cro/C1-type_HTH"/>
</dbReference>
<organism evidence="2 3">
    <name type="scientific">Paenibacillus yonginensis</name>
    <dbReference type="NCBI Taxonomy" id="1462996"/>
    <lineage>
        <taxon>Bacteria</taxon>
        <taxon>Bacillati</taxon>
        <taxon>Bacillota</taxon>
        <taxon>Bacilli</taxon>
        <taxon>Bacillales</taxon>
        <taxon>Paenibacillaceae</taxon>
        <taxon>Paenibacillus</taxon>
    </lineage>
</organism>
<dbReference type="Gene3D" id="1.25.40.10">
    <property type="entry name" value="Tetratricopeptide repeat domain"/>
    <property type="match status" value="1"/>
</dbReference>
<dbReference type="GO" id="GO:0003677">
    <property type="term" value="F:DNA binding"/>
    <property type="evidence" value="ECO:0007669"/>
    <property type="project" value="InterPro"/>
</dbReference>
<keyword evidence="3" id="KW-1185">Reference proteome</keyword>
<dbReference type="AlphaFoldDB" id="A0A1B1N418"/>
<dbReference type="InterPro" id="IPR010982">
    <property type="entry name" value="Lambda_DNA-bd_dom_sf"/>
</dbReference>
<proteinExistence type="predicted"/>
<reference evidence="2 3" key="1">
    <citation type="submission" date="2016-01" db="EMBL/GenBank/DDBJ databases">
        <title>Complete Genome Sequence of Paenibacillus yonginensis DCY84, a novel Plant Growth-Promoting Bacteria with Elicitation of Induced Systemic Resistance.</title>
        <authorList>
            <person name="Kim Y.J."/>
            <person name="Yang D.C."/>
            <person name="Sukweenadhi J."/>
        </authorList>
    </citation>
    <scope>NUCLEOTIDE SEQUENCE [LARGE SCALE GENOMIC DNA]</scope>
    <source>
        <strain evidence="2 3">DCY84</strain>
    </source>
</reference>
<dbReference type="InterPro" id="IPR011990">
    <property type="entry name" value="TPR-like_helical_dom_sf"/>
</dbReference>
<evidence type="ECO:0000313" key="2">
    <source>
        <dbReference type="EMBL" id="ANS76164.1"/>
    </source>
</evidence>
<evidence type="ECO:0000259" key="1">
    <source>
        <dbReference type="PROSITE" id="PS50943"/>
    </source>
</evidence>
<dbReference type="KEGG" id="pyg:AWM70_17545"/>